<dbReference type="SUPFAM" id="SSF55729">
    <property type="entry name" value="Acyl-CoA N-acyltransferases (Nat)"/>
    <property type="match status" value="1"/>
</dbReference>
<keyword evidence="1" id="KW-0808">Transferase</keyword>
<evidence type="ECO:0000313" key="1">
    <source>
        <dbReference type="EMBL" id="PTX59561.1"/>
    </source>
</evidence>
<dbReference type="OrthoDB" id="9811523at2"/>
<dbReference type="RefSeq" id="WP_108116294.1">
    <property type="nucleotide sequence ID" value="NZ_QBKT01000009.1"/>
</dbReference>
<keyword evidence="2" id="KW-1185">Reference proteome</keyword>
<accession>A0A2T6BU02</accession>
<dbReference type="GO" id="GO:0016740">
    <property type="term" value="F:transferase activity"/>
    <property type="evidence" value="ECO:0007669"/>
    <property type="project" value="UniProtKB-KW"/>
</dbReference>
<comment type="caution">
    <text evidence="1">The sequence shown here is derived from an EMBL/GenBank/DDBJ whole genome shotgun (WGS) entry which is preliminary data.</text>
</comment>
<dbReference type="PANTHER" id="PTHR43415:SF3">
    <property type="entry name" value="GNAT-FAMILY ACETYLTRANSFERASE"/>
    <property type="match status" value="1"/>
</dbReference>
<evidence type="ECO:0000313" key="2">
    <source>
        <dbReference type="Proteomes" id="UP000244090"/>
    </source>
</evidence>
<name>A0A2T6BU02_9FLAO</name>
<gene>
    <name evidence="1" type="ORF">C8N46_109150</name>
</gene>
<sequence>MQLFLTPLSKENFKSLFKFRNELSFLENCTSREKLNSIAEFEEELENDFFRDRLIQFLVLNAKKKTIGTVYAYNFNSYDGFAFVTVFITETMTNQSYGIKAFLIFVDFLFYNYNLYKIYFDVYDFNKSMLSILKKCNFSMEGRFINQKYKNNTRHDVYRFAFYKNDLDYWKNKLEVSIVNII</sequence>
<dbReference type="EMBL" id="QBKT01000009">
    <property type="protein sequence ID" value="PTX59561.1"/>
    <property type="molecule type" value="Genomic_DNA"/>
</dbReference>
<dbReference type="InterPro" id="IPR016181">
    <property type="entry name" value="Acyl_CoA_acyltransferase"/>
</dbReference>
<organism evidence="1 2">
    <name type="scientific">Kordia periserrulae</name>
    <dbReference type="NCBI Taxonomy" id="701523"/>
    <lineage>
        <taxon>Bacteria</taxon>
        <taxon>Pseudomonadati</taxon>
        <taxon>Bacteroidota</taxon>
        <taxon>Flavobacteriia</taxon>
        <taxon>Flavobacteriales</taxon>
        <taxon>Flavobacteriaceae</taxon>
        <taxon>Kordia</taxon>
    </lineage>
</organism>
<dbReference type="Pfam" id="PF13420">
    <property type="entry name" value="Acetyltransf_4"/>
    <property type="match status" value="1"/>
</dbReference>
<dbReference type="Gene3D" id="3.40.630.30">
    <property type="match status" value="1"/>
</dbReference>
<dbReference type="Proteomes" id="UP000244090">
    <property type="component" value="Unassembled WGS sequence"/>
</dbReference>
<dbReference type="AlphaFoldDB" id="A0A2T6BU02"/>
<reference evidence="1 2" key="1">
    <citation type="submission" date="2018-04" db="EMBL/GenBank/DDBJ databases">
        <title>Genomic Encyclopedia of Archaeal and Bacterial Type Strains, Phase II (KMG-II): from individual species to whole genera.</title>
        <authorList>
            <person name="Goeker M."/>
        </authorList>
    </citation>
    <scope>NUCLEOTIDE SEQUENCE [LARGE SCALE GENOMIC DNA]</scope>
    <source>
        <strain evidence="1 2">DSM 25731</strain>
    </source>
</reference>
<dbReference type="PANTHER" id="PTHR43415">
    <property type="entry name" value="SPERMIDINE N(1)-ACETYLTRANSFERASE"/>
    <property type="match status" value="1"/>
</dbReference>
<protein>
    <submittedName>
        <fullName evidence="1">RimJ/RimL family protein N-acetyltransferase</fullName>
    </submittedName>
</protein>
<proteinExistence type="predicted"/>